<dbReference type="PANTHER" id="PTHR23132">
    <property type="entry name" value="D-ALANINE--D-ALANINE LIGASE"/>
    <property type="match status" value="1"/>
</dbReference>
<dbReference type="SUPFAM" id="SSF56059">
    <property type="entry name" value="Glutathione synthetase ATP-binding domain-like"/>
    <property type="match status" value="1"/>
</dbReference>
<protein>
    <recommendedName>
        <fullName evidence="14">D-alanine--D-alanine ligase</fullName>
        <ecNumber evidence="14">6.3.2.4</ecNumber>
    </recommendedName>
    <alternativeName>
        <fullName evidence="14">D-Ala-D-Ala ligase</fullName>
    </alternativeName>
    <alternativeName>
        <fullName evidence="14">D-alanylalanine synthetase</fullName>
    </alternativeName>
</protein>
<comment type="catalytic activity">
    <reaction evidence="13 14">
        <text>2 D-alanine + ATP = D-alanyl-D-alanine + ADP + phosphate + H(+)</text>
        <dbReference type="Rhea" id="RHEA:11224"/>
        <dbReference type="ChEBI" id="CHEBI:15378"/>
        <dbReference type="ChEBI" id="CHEBI:30616"/>
        <dbReference type="ChEBI" id="CHEBI:43474"/>
        <dbReference type="ChEBI" id="CHEBI:57416"/>
        <dbReference type="ChEBI" id="CHEBI:57822"/>
        <dbReference type="ChEBI" id="CHEBI:456216"/>
        <dbReference type="EC" id="6.3.2.4"/>
    </reaction>
</comment>
<dbReference type="EMBL" id="CP093442">
    <property type="protein sequence ID" value="UOE99882.1"/>
    <property type="molecule type" value="Genomic_DNA"/>
</dbReference>
<evidence type="ECO:0000256" key="14">
    <source>
        <dbReference type="HAMAP-Rule" id="MF_00047"/>
    </source>
</evidence>
<keyword evidence="10 14" id="KW-0573">Peptidoglycan synthesis</keyword>
<comment type="cofactor">
    <cofactor evidence="1">
        <name>Mn(2+)</name>
        <dbReference type="ChEBI" id="CHEBI:29035"/>
    </cofactor>
</comment>
<dbReference type="RefSeq" id="WP_243535294.1">
    <property type="nucleotide sequence ID" value="NZ_CP093442.1"/>
</dbReference>
<gene>
    <name evidence="14" type="primary">ddl</name>
    <name evidence="17" type="ORF">MNR06_09250</name>
</gene>
<dbReference type="InterPro" id="IPR000291">
    <property type="entry name" value="D-Ala_lig_Van_CS"/>
</dbReference>
<evidence type="ECO:0000259" key="16">
    <source>
        <dbReference type="PROSITE" id="PS50975"/>
    </source>
</evidence>
<proteinExistence type="inferred from homology"/>
<evidence type="ECO:0000256" key="15">
    <source>
        <dbReference type="PROSITE-ProRule" id="PRU00409"/>
    </source>
</evidence>
<evidence type="ECO:0000256" key="4">
    <source>
        <dbReference type="ARBA" id="ARBA00022598"/>
    </source>
</evidence>
<evidence type="ECO:0000256" key="12">
    <source>
        <dbReference type="ARBA" id="ARBA00023316"/>
    </source>
</evidence>
<sequence>MNKKTVALIFGGKSAEHEVSLRSARNIADALDKDKFTPMLVGISKEGSWYRFPDTKIFTENTKIVDSELPANAEPVALVSLKGKPVLYSLKSHSETNIDIAFPIMHGTMGEDGTIQGLFKMVQVPFVGCGVWGSAAGMDKEVMKRLLQEAQIPNAKYLLLTPFKNITYDEVASKLGSPFFIKPANAGSSVGVHKIKSEADFAVKLKDAFQFDTKVLAEEFIQGREVEISVMGHNHSPEASLPGEIIPQHEFYSYEAKYLDDNGALLKIPAEITGESLQKMQSLAKKTYQVMGCDGLTRVDFFLRPNGEFYINEINTIPGFTKISMYPKMWEATGLSYKDLITRLIILGFEKYEAEQKLKTSYLD</sequence>
<keyword evidence="12 14" id="KW-0961">Cell wall biogenesis/degradation</keyword>
<comment type="similarity">
    <text evidence="3 14">Belongs to the D-alanine--D-alanine ligase family.</text>
</comment>
<dbReference type="PROSITE" id="PS00843">
    <property type="entry name" value="DALA_DALA_LIGASE_1"/>
    <property type="match status" value="1"/>
</dbReference>
<evidence type="ECO:0000256" key="8">
    <source>
        <dbReference type="ARBA" id="ARBA00022842"/>
    </source>
</evidence>
<dbReference type="InterPro" id="IPR011127">
    <property type="entry name" value="Dala_Dala_lig_N"/>
</dbReference>
<dbReference type="Gene3D" id="3.30.470.20">
    <property type="entry name" value="ATP-grasp fold, B domain"/>
    <property type="match status" value="1"/>
</dbReference>
<evidence type="ECO:0000313" key="18">
    <source>
        <dbReference type="Proteomes" id="UP000830116"/>
    </source>
</evidence>
<dbReference type="PROSITE" id="PS50975">
    <property type="entry name" value="ATP_GRASP"/>
    <property type="match status" value="1"/>
</dbReference>
<dbReference type="SUPFAM" id="SSF52440">
    <property type="entry name" value="PreATP-grasp domain"/>
    <property type="match status" value="1"/>
</dbReference>
<dbReference type="EC" id="6.3.2.4" evidence="14"/>
<evidence type="ECO:0000256" key="5">
    <source>
        <dbReference type="ARBA" id="ARBA00022723"/>
    </source>
</evidence>
<dbReference type="Gene3D" id="3.30.1490.20">
    <property type="entry name" value="ATP-grasp fold, A domain"/>
    <property type="match status" value="1"/>
</dbReference>
<dbReference type="PIRSF" id="PIRSF039102">
    <property type="entry name" value="Ddl/VanB"/>
    <property type="match status" value="1"/>
</dbReference>
<keyword evidence="9 14" id="KW-0133">Cell shape</keyword>
<keyword evidence="14" id="KW-0963">Cytoplasm</keyword>
<comment type="subcellular location">
    <subcellularLocation>
        <location evidence="14">Cytoplasm</location>
    </subcellularLocation>
</comment>
<evidence type="ECO:0000256" key="2">
    <source>
        <dbReference type="ARBA" id="ARBA00001946"/>
    </source>
</evidence>
<keyword evidence="8" id="KW-0460">Magnesium</keyword>
<evidence type="ECO:0000256" key="6">
    <source>
        <dbReference type="ARBA" id="ARBA00022741"/>
    </source>
</evidence>
<feature type="domain" description="ATP-grasp" evidence="16">
    <location>
        <begin position="144"/>
        <end position="346"/>
    </location>
</feature>
<dbReference type="NCBIfam" id="NF002528">
    <property type="entry name" value="PRK01966.1-4"/>
    <property type="match status" value="1"/>
</dbReference>
<dbReference type="InterPro" id="IPR011095">
    <property type="entry name" value="Dala_Dala_lig_C"/>
</dbReference>
<evidence type="ECO:0000256" key="1">
    <source>
        <dbReference type="ARBA" id="ARBA00001936"/>
    </source>
</evidence>
<comment type="pathway">
    <text evidence="14">Cell wall biogenesis; peptidoglycan biosynthesis.</text>
</comment>
<keyword evidence="7 15" id="KW-0067">ATP-binding</keyword>
<dbReference type="InterPro" id="IPR013815">
    <property type="entry name" value="ATP_grasp_subdomain_1"/>
</dbReference>
<dbReference type="Pfam" id="PF01820">
    <property type="entry name" value="Dala_Dala_lig_N"/>
    <property type="match status" value="1"/>
</dbReference>
<evidence type="ECO:0000313" key="17">
    <source>
        <dbReference type="EMBL" id="UOE99882.1"/>
    </source>
</evidence>
<evidence type="ECO:0000256" key="13">
    <source>
        <dbReference type="ARBA" id="ARBA00047614"/>
    </source>
</evidence>
<comment type="function">
    <text evidence="14">Cell wall formation.</text>
</comment>
<comment type="cofactor">
    <cofactor evidence="2">
        <name>Mg(2+)</name>
        <dbReference type="ChEBI" id="CHEBI:18420"/>
    </cofactor>
</comment>
<evidence type="ECO:0000256" key="10">
    <source>
        <dbReference type="ARBA" id="ARBA00022984"/>
    </source>
</evidence>
<dbReference type="Proteomes" id="UP000830116">
    <property type="component" value="Chromosome"/>
</dbReference>
<keyword evidence="6 15" id="KW-0547">Nucleotide-binding</keyword>
<organism evidence="17 18">
    <name type="scientific">Bdellovibrio reynosensis</name>
    <dbReference type="NCBI Taxonomy" id="2835041"/>
    <lineage>
        <taxon>Bacteria</taxon>
        <taxon>Pseudomonadati</taxon>
        <taxon>Bdellovibrionota</taxon>
        <taxon>Bdellovibrionia</taxon>
        <taxon>Bdellovibrionales</taxon>
        <taxon>Pseudobdellovibrionaceae</taxon>
        <taxon>Bdellovibrio</taxon>
    </lineage>
</organism>
<dbReference type="InterPro" id="IPR016185">
    <property type="entry name" value="PreATP-grasp_dom_sf"/>
</dbReference>
<evidence type="ECO:0000256" key="11">
    <source>
        <dbReference type="ARBA" id="ARBA00023211"/>
    </source>
</evidence>
<dbReference type="InterPro" id="IPR011761">
    <property type="entry name" value="ATP-grasp"/>
</dbReference>
<evidence type="ECO:0000256" key="7">
    <source>
        <dbReference type="ARBA" id="ARBA00022840"/>
    </source>
</evidence>
<dbReference type="PANTHER" id="PTHR23132:SF25">
    <property type="entry name" value="D-ALANINE--D-ALANINE LIGASE A"/>
    <property type="match status" value="1"/>
</dbReference>
<dbReference type="PROSITE" id="PS00844">
    <property type="entry name" value="DALA_DALA_LIGASE_2"/>
    <property type="match status" value="1"/>
</dbReference>
<reference evidence="17" key="1">
    <citation type="submission" date="2022-03" db="EMBL/GenBank/DDBJ databases">
        <title>Genome Identification and Characterization of new species Bdellovibrio reynosense LBG001 sp. nov. from a Mexico soil sample.</title>
        <authorList>
            <person name="Camilli A."/>
            <person name="Ajao Y."/>
            <person name="Guo X."/>
        </authorList>
    </citation>
    <scope>NUCLEOTIDE SEQUENCE</scope>
    <source>
        <strain evidence="17">LBG001</strain>
    </source>
</reference>
<keyword evidence="4 14" id="KW-0436">Ligase</keyword>
<dbReference type="HAMAP" id="MF_00047">
    <property type="entry name" value="Dala_Dala_lig"/>
    <property type="match status" value="1"/>
</dbReference>
<evidence type="ECO:0000256" key="9">
    <source>
        <dbReference type="ARBA" id="ARBA00022960"/>
    </source>
</evidence>
<accession>A0ABY4C4V1</accession>
<keyword evidence="11" id="KW-0464">Manganese</keyword>
<dbReference type="GO" id="GO:0016874">
    <property type="term" value="F:ligase activity"/>
    <property type="evidence" value="ECO:0007669"/>
    <property type="project" value="UniProtKB-KW"/>
</dbReference>
<dbReference type="Pfam" id="PF07478">
    <property type="entry name" value="Dala_Dala_lig_C"/>
    <property type="match status" value="1"/>
</dbReference>
<evidence type="ECO:0000256" key="3">
    <source>
        <dbReference type="ARBA" id="ARBA00010871"/>
    </source>
</evidence>
<dbReference type="Gene3D" id="3.40.50.20">
    <property type="match status" value="1"/>
</dbReference>
<dbReference type="NCBIfam" id="TIGR01205">
    <property type="entry name" value="D_ala_D_alaTIGR"/>
    <property type="match status" value="1"/>
</dbReference>
<keyword evidence="18" id="KW-1185">Reference proteome</keyword>
<dbReference type="InterPro" id="IPR005905">
    <property type="entry name" value="D_ala_D_ala"/>
</dbReference>
<name>A0ABY4C4V1_9BACT</name>
<dbReference type="NCBIfam" id="NF002378">
    <property type="entry name" value="PRK01372.1"/>
    <property type="match status" value="1"/>
</dbReference>
<keyword evidence="5" id="KW-0479">Metal-binding</keyword>